<evidence type="ECO:0000313" key="1">
    <source>
        <dbReference type="EMBL" id="JAH73973.1"/>
    </source>
</evidence>
<organism evidence="1">
    <name type="scientific">Anguilla anguilla</name>
    <name type="common">European freshwater eel</name>
    <name type="synonym">Muraena anguilla</name>
    <dbReference type="NCBI Taxonomy" id="7936"/>
    <lineage>
        <taxon>Eukaryota</taxon>
        <taxon>Metazoa</taxon>
        <taxon>Chordata</taxon>
        <taxon>Craniata</taxon>
        <taxon>Vertebrata</taxon>
        <taxon>Euteleostomi</taxon>
        <taxon>Actinopterygii</taxon>
        <taxon>Neopterygii</taxon>
        <taxon>Teleostei</taxon>
        <taxon>Anguilliformes</taxon>
        <taxon>Anguillidae</taxon>
        <taxon>Anguilla</taxon>
    </lineage>
</organism>
<sequence>MAFHSNSEFFSAFSHGKKNALTKVTRDMAMAKSSGLFTNLGNGLLASSHCLGLH</sequence>
<reference evidence="1" key="1">
    <citation type="submission" date="2014-11" db="EMBL/GenBank/DDBJ databases">
        <authorList>
            <person name="Amaro Gonzalez C."/>
        </authorList>
    </citation>
    <scope>NUCLEOTIDE SEQUENCE</scope>
</reference>
<proteinExistence type="predicted"/>
<accession>A0A0E9V9S5</accession>
<dbReference type="AlphaFoldDB" id="A0A0E9V9S5"/>
<reference evidence="1" key="2">
    <citation type="journal article" date="2015" name="Fish Shellfish Immunol.">
        <title>Early steps in the European eel (Anguilla anguilla)-Vibrio vulnificus interaction in the gills: Role of the RtxA13 toxin.</title>
        <authorList>
            <person name="Callol A."/>
            <person name="Pajuelo D."/>
            <person name="Ebbesson L."/>
            <person name="Teles M."/>
            <person name="MacKenzie S."/>
            <person name="Amaro C."/>
        </authorList>
    </citation>
    <scope>NUCLEOTIDE SEQUENCE</scope>
</reference>
<dbReference type="EMBL" id="GBXM01034604">
    <property type="protein sequence ID" value="JAH73973.1"/>
    <property type="molecule type" value="Transcribed_RNA"/>
</dbReference>
<name>A0A0E9V9S5_ANGAN</name>
<protein>
    <submittedName>
        <fullName evidence="1">Uncharacterized protein</fullName>
    </submittedName>
</protein>